<comment type="caution">
    <text evidence="2">The sequence shown here is derived from an EMBL/GenBank/DDBJ whole genome shotgun (WGS) entry which is preliminary data.</text>
</comment>
<proteinExistence type="predicted"/>
<reference evidence="2 3" key="1">
    <citation type="submission" date="2024-11" db="EMBL/GenBank/DDBJ databases">
        <title>Chromosome-level genome assembly of Eucalyptus globulus Labill. provides insights into its genome evolution.</title>
        <authorList>
            <person name="Li X."/>
        </authorList>
    </citation>
    <scope>NUCLEOTIDE SEQUENCE [LARGE SCALE GENOMIC DNA]</scope>
    <source>
        <strain evidence="2">CL2024</strain>
        <tissue evidence="2">Fresh tender leaves</tissue>
    </source>
</reference>
<evidence type="ECO:0000313" key="3">
    <source>
        <dbReference type="Proteomes" id="UP001634007"/>
    </source>
</evidence>
<name>A0ABD3JCH2_EUCGL</name>
<dbReference type="Pfam" id="PF14299">
    <property type="entry name" value="PP2"/>
    <property type="match status" value="1"/>
</dbReference>
<dbReference type="CDD" id="cd22162">
    <property type="entry name" value="F-box_AtSKIP3-like"/>
    <property type="match status" value="1"/>
</dbReference>
<dbReference type="Pfam" id="PF12937">
    <property type="entry name" value="F-box-like"/>
    <property type="match status" value="1"/>
</dbReference>
<evidence type="ECO:0000259" key="1">
    <source>
        <dbReference type="PROSITE" id="PS50181"/>
    </source>
</evidence>
<sequence length="383" mass="43558">MKALRKYFSIIEQNPVLFRVGFRVTGGKTRKETELGDWEASASWLSLWLSATSDRVETRTSSDPPSFERDRSIDRSSLQKEMVELGALPEDCIAHILSLTTPLDAARSAAVSRAFRTASDSDAVWRNFLPPDLDLIVSTSSPPPFGPSLTRKKDVFLRLCSDPLLIDSGRKSFALEKWSGKKCYMVGARDLSIVWGDTPSSWRWSSFHVSRFPEVAELIRVRWLEVHAKMETRLLSADTYYAAYFIFKFVHGNYGFETQAVEVSISCGSAGEQCYVYFDPDGRMRQQYQTVQERSPHIFRDATAVRVFQAREKKAPRDRGDGWKEINLGEFFVDDPPTGEVQISLMDVKSLKWKSGLVIQGIELRPAQMTSQESSRQRIGQRR</sequence>
<dbReference type="AlphaFoldDB" id="A0ABD3JCH2"/>
<dbReference type="InterPro" id="IPR036047">
    <property type="entry name" value="F-box-like_dom_sf"/>
</dbReference>
<dbReference type="PANTHER" id="PTHR32278">
    <property type="entry name" value="F-BOX DOMAIN-CONTAINING PROTEIN"/>
    <property type="match status" value="1"/>
</dbReference>
<dbReference type="Gene3D" id="1.20.1280.50">
    <property type="match status" value="1"/>
</dbReference>
<gene>
    <name evidence="2" type="ORF">ACJRO7_030703</name>
</gene>
<dbReference type="PANTHER" id="PTHR32278:SF143">
    <property type="entry name" value="F-BOX PROTEIN PP2-B1"/>
    <property type="match status" value="1"/>
</dbReference>
<evidence type="ECO:0000313" key="2">
    <source>
        <dbReference type="EMBL" id="KAL3725716.1"/>
    </source>
</evidence>
<keyword evidence="3" id="KW-1185">Reference proteome</keyword>
<dbReference type="InterPro" id="IPR025886">
    <property type="entry name" value="PP2-like"/>
</dbReference>
<dbReference type="InterPro" id="IPR001810">
    <property type="entry name" value="F-box_dom"/>
</dbReference>
<dbReference type="EMBL" id="JBJKBG010000008">
    <property type="protein sequence ID" value="KAL3725716.1"/>
    <property type="molecule type" value="Genomic_DNA"/>
</dbReference>
<dbReference type="PROSITE" id="PS50181">
    <property type="entry name" value="FBOX"/>
    <property type="match status" value="1"/>
</dbReference>
<organism evidence="2 3">
    <name type="scientific">Eucalyptus globulus</name>
    <name type="common">Tasmanian blue gum</name>
    <dbReference type="NCBI Taxonomy" id="34317"/>
    <lineage>
        <taxon>Eukaryota</taxon>
        <taxon>Viridiplantae</taxon>
        <taxon>Streptophyta</taxon>
        <taxon>Embryophyta</taxon>
        <taxon>Tracheophyta</taxon>
        <taxon>Spermatophyta</taxon>
        <taxon>Magnoliopsida</taxon>
        <taxon>eudicotyledons</taxon>
        <taxon>Gunneridae</taxon>
        <taxon>Pentapetalae</taxon>
        <taxon>rosids</taxon>
        <taxon>malvids</taxon>
        <taxon>Myrtales</taxon>
        <taxon>Myrtaceae</taxon>
        <taxon>Myrtoideae</taxon>
        <taxon>Eucalypteae</taxon>
        <taxon>Eucalyptus</taxon>
    </lineage>
</organism>
<dbReference type="SUPFAM" id="SSF81383">
    <property type="entry name" value="F-box domain"/>
    <property type="match status" value="1"/>
</dbReference>
<dbReference type="Proteomes" id="UP001634007">
    <property type="component" value="Unassembled WGS sequence"/>
</dbReference>
<feature type="domain" description="F-box" evidence="1">
    <location>
        <begin position="82"/>
        <end position="128"/>
    </location>
</feature>
<dbReference type="SMART" id="SM00256">
    <property type="entry name" value="FBOX"/>
    <property type="match status" value="1"/>
</dbReference>
<accession>A0ABD3JCH2</accession>
<protein>
    <recommendedName>
        <fullName evidence="1">F-box domain-containing protein</fullName>
    </recommendedName>
</protein>